<dbReference type="InterPro" id="IPR025558">
    <property type="entry name" value="DUF4283"/>
</dbReference>
<gene>
    <name evidence="4" type="ORF">EZV62_019369</name>
</gene>
<dbReference type="EMBL" id="VAHF01000009">
    <property type="protein sequence ID" value="TXG54113.1"/>
    <property type="molecule type" value="Genomic_DNA"/>
</dbReference>
<organism evidence="4 5">
    <name type="scientific">Acer yangbiense</name>
    <dbReference type="NCBI Taxonomy" id="1000413"/>
    <lineage>
        <taxon>Eukaryota</taxon>
        <taxon>Viridiplantae</taxon>
        <taxon>Streptophyta</taxon>
        <taxon>Embryophyta</taxon>
        <taxon>Tracheophyta</taxon>
        <taxon>Spermatophyta</taxon>
        <taxon>Magnoliopsida</taxon>
        <taxon>eudicotyledons</taxon>
        <taxon>Gunneridae</taxon>
        <taxon>Pentapetalae</taxon>
        <taxon>rosids</taxon>
        <taxon>malvids</taxon>
        <taxon>Sapindales</taxon>
        <taxon>Sapindaceae</taxon>
        <taxon>Hippocastanoideae</taxon>
        <taxon>Acereae</taxon>
        <taxon>Acer</taxon>
    </lineage>
</organism>
<feature type="domain" description="DUF4283" evidence="2">
    <location>
        <begin position="36"/>
        <end position="108"/>
    </location>
</feature>
<dbReference type="InterPro" id="IPR040256">
    <property type="entry name" value="At4g02000-like"/>
</dbReference>
<evidence type="ECO:0000313" key="4">
    <source>
        <dbReference type="EMBL" id="TXG54113.1"/>
    </source>
</evidence>
<dbReference type="Proteomes" id="UP000323000">
    <property type="component" value="Chromosome 9"/>
</dbReference>
<dbReference type="AlphaFoldDB" id="A0A5C7HA63"/>
<evidence type="ECO:0000259" key="3">
    <source>
        <dbReference type="Pfam" id="PF14392"/>
    </source>
</evidence>
<comment type="caution">
    <text evidence="4">The sequence shown here is derived from an EMBL/GenBank/DDBJ whole genome shotgun (WGS) entry which is preliminary data.</text>
</comment>
<evidence type="ECO:0008006" key="6">
    <source>
        <dbReference type="Google" id="ProtNLM"/>
    </source>
</evidence>
<protein>
    <recommendedName>
        <fullName evidence="6">CCHC-type domain-containing protein</fullName>
    </recommendedName>
</protein>
<name>A0A5C7HA63_9ROSI</name>
<reference evidence="5" key="1">
    <citation type="journal article" date="2019" name="Gigascience">
        <title>De novo genome assembly of the endangered Acer yangbiense, a plant species with extremely small populations endemic to Yunnan Province, China.</title>
        <authorList>
            <person name="Yang J."/>
            <person name="Wariss H.M."/>
            <person name="Tao L."/>
            <person name="Zhang R."/>
            <person name="Yun Q."/>
            <person name="Hollingsworth P."/>
            <person name="Dao Z."/>
            <person name="Luo G."/>
            <person name="Guo H."/>
            <person name="Ma Y."/>
            <person name="Sun W."/>
        </authorList>
    </citation>
    <scope>NUCLEOTIDE SEQUENCE [LARGE SCALE GENOMIC DNA]</scope>
    <source>
        <strain evidence="5">cv. Malutang</strain>
    </source>
</reference>
<dbReference type="InterPro" id="IPR025836">
    <property type="entry name" value="Zn_knuckle_CX2CX4HX4C"/>
</dbReference>
<feature type="region of interest" description="Disordered" evidence="1">
    <location>
        <begin position="268"/>
        <end position="313"/>
    </location>
</feature>
<dbReference type="PANTHER" id="PTHR31286">
    <property type="entry name" value="GLYCINE-RICH CELL WALL STRUCTURAL PROTEIN 1.8-LIKE"/>
    <property type="match status" value="1"/>
</dbReference>
<dbReference type="OrthoDB" id="1750606at2759"/>
<evidence type="ECO:0000256" key="1">
    <source>
        <dbReference type="SAM" id="MobiDB-lite"/>
    </source>
</evidence>
<evidence type="ECO:0000259" key="2">
    <source>
        <dbReference type="Pfam" id="PF14111"/>
    </source>
</evidence>
<sequence length="536" mass="60660">MNADELARLCSALSVKEKERPVRTLDSNLIDKGSRRLSLCLVGKVFATKLVNRSAFMDVMTSIWRVNEEVEIEWAEGNIFVLNFKNLEDRKRILIGGPWSFDRAIIVFEEPSGEGDILNMNFSKAEFWIQIHNLPLICMTEDIGIFLGKMIGEVRDIDLETAKEGNGRYIRVRVVISVKEPLMRCLRVDLMGTGKVTTMLLRYERLLDFCFKCSCLGHSLRECSEPGDVKEVSSEANLRLNVWLRAVSPPKRNQARYGNHVHRSWSRQPGFLDFNSGHNNNRRTGEKWQGKDASMEDGSSGDRWRRKCQQTEPRKLEGCIGPSNRCMEHDKGINVSNGKAVHVGKNFGGIMIEGGEKQKELLKSDENRSKRAQDTKDSPTVLAHIGERNEYVGPIYRFGPANGETLSGTNLSTEMVLDSINSGPVIGSDLNQLNPTKVHHGANKWKRLARGISSTDYNSEIGEKNPRAIVEGRISKADSVLIKNAVQLSGLTMGILTAKRRRQALPGSWKECWWLLLLLILWLFQRDWSLRMVHLI</sequence>
<keyword evidence="5" id="KW-1185">Reference proteome</keyword>
<accession>A0A5C7HA63</accession>
<feature type="domain" description="Zinc knuckle CX2CX4HX4C" evidence="3">
    <location>
        <begin position="178"/>
        <end position="224"/>
    </location>
</feature>
<proteinExistence type="predicted"/>
<evidence type="ECO:0000313" key="5">
    <source>
        <dbReference type="Proteomes" id="UP000323000"/>
    </source>
</evidence>
<dbReference type="Pfam" id="PF14111">
    <property type="entry name" value="DUF4283"/>
    <property type="match status" value="1"/>
</dbReference>
<dbReference type="PANTHER" id="PTHR31286:SF167">
    <property type="entry name" value="OS09G0268800 PROTEIN"/>
    <property type="match status" value="1"/>
</dbReference>
<feature type="compositionally biased region" description="Basic and acidic residues" evidence="1">
    <location>
        <begin position="283"/>
        <end position="294"/>
    </location>
</feature>
<dbReference type="Pfam" id="PF14392">
    <property type="entry name" value="zf-CCHC_4"/>
    <property type="match status" value="1"/>
</dbReference>